<evidence type="ECO:0000313" key="2">
    <source>
        <dbReference type="EMBL" id="OGK23232.1"/>
    </source>
</evidence>
<dbReference type="InterPro" id="IPR055259">
    <property type="entry name" value="YkvP/CgeB_Glyco_trans-like"/>
</dbReference>
<dbReference type="EMBL" id="MFZM01000024">
    <property type="protein sequence ID" value="OGK23232.1"/>
    <property type="molecule type" value="Genomic_DNA"/>
</dbReference>
<proteinExistence type="predicted"/>
<evidence type="ECO:0000259" key="1">
    <source>
        <dbReference type="Pfam" id="PF13524"/>
    </source>
</evidence>
<reference evidence="2 3" key="1">
    <citation type="journal article" date="2016" name="Nat. Commun.">
        <title>Thousands of microbial genomes shed light on interconnected biogeochemical processes in an aquifer system.</title>
        <authorList>
            <person name="Anantharaman K."/>
            <person name="Brown C.T."/>
            <person name="Hug L.A."/>
            <person name="Sharon I."/>
            <person name="Castelle C.J."/>
            <person name="Probst A.J."/>
            <person name="Thomas B.C."/>
            <person name="Singh A."/>
            <person name="Wilkins M.J."/>
            <person name="Karaoz U."/>
            <person name="Brodie E.L."/>
            <person name="Williams K.H."/>
            <person name="Hubbard S.S."/>
            <person name="Banfield J.F."/>
        </authorList>
    </citation>
    <scope>NUCLEOTIDE SEQUENCE [LARGE SCALE GENOMIC DNA]</scope>
</reference>
<dbReference type="Gene3D" id="3.40.50.2000">
    <property type="entry name" value="Glycogen Phosphorylase B"/>
    <property type="match status" value="1"/>
</dbReference>
<organism evidence="2 3">
    <name type="scientific">Candidatus Roizmanbacteria bacterium RIFCSPHIGHO2_02_FULL_37_24</name>
    <dbReference type="NCBI Taxonomy" id="1802037"/>
    <lineage>
        <taxon>Bacteria</taxon>
        <taxon>Candidatus Roizmaniibacteriota</taxon>
    </lineage>
</organism>
<feature type="domain" description="Spore protein YkvP/CgeB glycosyl transferase-like" evidence="1">
    <location>
        <begin position="224"/>
        <end position="364"/>
    </location>
</feature>
<accession>A0A1F7GXL2</accession>
<name>A0A1F7GXL2_9BACT</name>
<evidence type="ECO:0000313" key="3">
    <source>
        <dbReference type="Proteomes" id="UP000177159"/>
    </source>
</evidence>
<gene>
    <name evidence="2" type="ORF">A3C24_01070</name>
</gene>
<sequence length="370" mass="42684">MNILLLAPIHDYMAYFVQKGNEPFVIGQGQQSWYNALIELGHNVEVYRYTDTVIFPQKVYEITRNIVQKNFPILYHRLKRLSDYLYFVLPHNHIKNIRLIRKAGKTKPNVIIISGGTSSIFPSTIELIKKKYKCPVIFLSGVNPLMSSTLSEKLMIKDKIVDIVATNDRAYKKNWEHMGCKKVIVLPISAADKSLHKKMNAISRDLHLYECDVCFIGTLTSGRQDILSQLTGFDIKIWGKILSGQSLSPTLHTLHQGQAHDKKMVKIYNAAKIVLNFQPNDMTHGGNMRTFEIPACGAFQLADTIDPDFFTQGKEYVKFDNVRDLKKKIHYFLLHDKERKTIAQNGYRRTLKEHTYSHRFKKLLSMVSYD</sequence>
<comment type="caution">
    <text evidence="2">The sequence shown here is derived from an EMBL/GenBank/DDBJ whole genome shotgun (WGS) entry which is preliminary data.</text>
</comment>
<dbReference type="Pfam" id="PF13524">
    <property type="entry name" value="Glyco_trans_1_2"/>
    <property type="match status" value="1"/>
</dbReference>
<dbReference type="AlphaFoldDB" id="A0A1F7GXL2"/>
<dbReference type="Proteomes" id="UP000177159">
    <property type="component" value="Unassembled WGS sequence"/>
</dbReference>
<protein>
    <recommendedName>
        <fullName evidence="1">Spore protein YkvP/CgeB glycosyl transferase-like domain-containing protein</fullName>
    </recommendedName>
</protein>
<dbReference type="SUPFAM" id="SSF53756">
    <property type="entry name" value="UDP-Glycosyltransferase/glycogen phosphorylase"/>
    <property type="match status" value="1"/>
</dbReference>